<dbReference type="SUPFAM" id="SSF158499">
    <property type="entry name" value="DnaD domain-like"/>
    <property type="match status" value="1"/>
</dbReference>
<comment type="similarity">
    <text evidence="1">Belongs to the DnaB/DnaD family.</text>
</comment>
<dbReference type="Gene3D" id="1.10.10.630">
    <property type="entry name" value="DnaD domain-like"/>
    <property type="match status" value="1"/>
</dbReference>
<dbReference type="AlphaFoldDB" id="A0A9Q1ZCE2"/>
<dbReference type="PANTHER" id="PTHR37293:SF5">
    <property type="entry name" value="DNA REPLICATION PROTEIN"/>
    <property type="match status" value="1"/>
</dbReference>
<dbReference type="EMBL" id="LGVR01000070">
    <property type="protein sequence ID" value="KOA84249.1"/>
    <property type="molecule type" value="Genomic_DNA"/>
</dbReference>
<dbReference type="PANTHER" id="PTHR37293">
    <property type="entry name" value="PHAGE REPLICATION PROTEIN-RELATED"/>
    <property type="match status" value="1"/>
</dbReference>
<proteinExistence type="inferred from homology"/>
<dbReference type="Proteomes" id="UP000037540">
    <property type="component" value="Unassembled WGS sequence"/>
</dbReference>
<name>A0A9Q1ZCE2_CLOBO</name>
<evidence type="ECO:0000313" key="3">
    <source>
        <dbReference type="EMBL" id="KOA84249.1"/>
    </source>
</evidence>
<feature type="domain" description="DnaB/C C-terminal" evidence="2">
    <location>
        <begin position="162"/>
        <end position="230"/>
    </location>
</feature>
<reference evidence="3 4" key="1">
    <citation type="submission" date="2015-07" db="EMBL/GenBank/DDBJ databases">
        <title>Draft genome sequences of 17 French Clostridium botulinum group III.</title>
        <authorList>
            <person name="Woudstra C."/>
            <person name="Le Marechal C."/>
            <person name="Souillard R."/>
            <person name="Bayon-Auboyer M.-H."/>
            <person name="Dessouter D."/>
            <person name="Fach P."/>
        </authorList>
    </citation>
    <scope>NUCLEOTIDE SEQUENCE [LARGE SCALE GENOMIC DNA]</scope>
    <source>
        <strain evidence="3 4">12LNRI-CD</strain>
    </source>
</reference>
<dbReference type="InterPro" id="IPR006343">
    <property type="entry name" value="DnaB/C_C"/>
</dbReference>
<evidence type="ECO:0000259" key="2">
    <source>
        <dbReference type="Pfam" id="PF07261"/>
    </source>
</evidence>
<sequence length="272" mass="32586">MAKYRQLHTNFWNDGFVLDLTPEEKYFYLYLMTNPGTAQCGVYELPKRIIETQTGYNRDTIDKLLKRFIEYEKIEYCNETKEIMIINWMRYNKPTNCNAIKCVNSELKNLKCTNYINQVYKHCKDLSLNIKSIFEGLDDYIDVINDNEDSECEQDEADKVIYIFESNVHTLTPIQQNKVKEWIELYATDVIILAIEESVNNNVKNIKYIDKILRIWSEKGLSTVEDIKEYMVIWKRSKERKEYNGERQYDFDKLEKKLLGWDHEDMCDEKES</sequence>
<gene>
    <name evidence="3" type="ORF">ADU74_11525</name>
</gene>
<dbReference type="InterPro" id="IPR053162">
    <property type="entry name" value="DnaD"/>
</dbReference>
<dbReference type="NCBIfam" id="TIGR01446">
    <property type="entry name" value="DnaD_dom"/>
    <property type="match status" value="1"/>
</dbReference>
<organism evidence="3 4">
    <name type="scientific">Clostridium botulinum</name>
    <dbReference type="NCBI Taxonomy" id="1491"/>
    <lineage>
        <taxon>Bacteria</taxon>
        <taxon>Bacillati</taxon>
        <taxon>Bacillota</taxon>
        <taxon>Clostridia</taxon>
        <taxon>Eubacteriales</taxon>
        <taxon>Clostridiaceae</taxon>
        <taxon>Clostridium</taxon>
    </lineage>
</organism>
<dbReference type="RefSeq" id="WP_013726771.1">
    <property type="nucleotide sequence ID" value="NZ_LGVQ01000035.1"/>
</dbReference>
<accession>A0A9Q1ZCE2</accession>
<dbReference type="InterPro" id="IPR034829">
    <property type="entry name" value="DnaD-like_sf"/>
</dbReference>
<comment type="caution">
    <text evidence="3">The sequence shown here is derived from an EMBL/GenBank/DDBJ whole genome shotgun (WGS) entry which is preliminary data.</text>
</comment>
<evidence type="ECO:0000313" key="4">
    <source>
        <dbReference type="Proteomes" id="UP000037540"/>
    </source>
</evidence>
<protein>
    <submittedName>
        <fullName evidence="3">Chromosomal replication initiator protein DnaA</fullName>
    </submittedName>
</protein>
<evidence type="ECO:0000256" key="1">
    <source>
        <dbReference type="ARBA" id="ARBA00093462"/>
    </source>
</evidence>
<dbReference type="Pfam" id="PF07261">
    <property type="entry name" value="DnaB_2"/>
    <property type="match status" value="1"/>
</dbReference>